<dbReference type="InterPro" id="IPR019775">
    <property type="entry name" value="WD40_repeat_CS"/>
</dbReference>
<dbReference type="Gene3D" id="2.130.10.10">
    <property type="entry name" value="YVTN repeat-like/Quinoprotein amine dehydrogenase"/>
    <property type="match status" value="1"/>
</dbReference>
<feature type="compositionally biased region" description="Polar residues" evidence="10">
    <location>
        <begin position="417"/>
        <end position="435"/>
    </location>
</feature>
<dbReference type="PANTHER" id="PTHR15271:SF4">
    <property type="entry name" value="CHROMATIN ASSEMBLY FACTOR 1 SUBUNIT B"/>
    <property type="match status" value="1"/>
</dbReference>
<evidence type="ECO:0000256" key="6">
    <source>
        <dbReference type="ARBA" id="ARBA00022853"/>
    </source>
</evidence>
<keyword evidence="8" id="KW-0539">Nucleus</keyword>
<feature type="domain" description="CAF1B/HIR1 beta-propeller" evidence="11">
    <location>
        <begin position="1"/>
        <end position="343"/>
    </location>
</feature>
<dbReference type="InterPro" id="IPR015943">
    <property type="entry name" value="WD40/YVTN_repeat-like_dom_sf"/>
</dbReference>
<feature type="repeat" description="WD" evidence="9">
    <location>
        <begin position="132"/>
        <end position="173"/>
    </location>
</feature>
<feature type="region of interest" description="Disordered" evidence="10">
    <location>
        <begin position="416"/>
        <end position="435"/>
    </location>
</feature>
<dbReference type="GO" id="GO:0006281">
    <property type="term" value="P:DNA repair"/>
    <property type="evidence" value="ECO:0007669"/>
    <property type="project" value="UniProtKB-KW"/>
</dbReference>
<dbReference type="PRINTS" id="PR00319">
    <property type="entry name" value="GPROTEINB"/>
</dbReference>
<evidence type="ECO:0000256" key="4">
    <source>
        <dbReference type="ARBA" id="ARBA00022737"/>
    </source>
</evidence>
<dbReference type="GO" id="GO:0005634">
    <property type="term" value="C:nucleus"/>
    <property type="evidence" value="ECO:0007669"/>
    <property type="project" value="UniProtKB-SubCell"/>
</dbReference>
<dbReference type="GO" id="GO:0033186">
    <property type="term" value="C:CAF-1 complex"/>
    <property type="evidence" value="ECO:0007669"/>
    <property type="project" value="TreeGrafter"/>
</dbReference>
<evidence type="ECO:0000256" key="2">
    <source>
        <dbReference type="ARBA" id="ARBA00007306"/>
    </source>
</evidence>
<organism evidence="12">
    <name type="scientific">Cuerna arida</name>
    <dbReference type="NCBI Taxonomy" id="1464854"/>
    <lineage>
        <taxon>Eukaryota</taxon>
        <taxon>Metazoa</taxon>
        <taxon>Ecdysozoa</taxon>
        <taxon>Arthropoda</taxon>
        <taxon>Hexapoda</taxon>
        <taxon>Insecta</taxon>
        <taxon>Pterygota</taxon>
        <taxon>Neoptera</taxon>
        <taxon>Paraneoptera</taxon>
        <taxon>Hemiptera</taxon>
        <taxon>Auchenorrhyncha</taxon>
        <taxon>Membracoidea</taxon>
        <taxon>Cicadellidae</taxon>
        <taxon>Cicadellinae</taxon>
        <taxon>Proconiini</taxon>
        <taxon>Cuerna</taxon>
    </lineage>
</organism>
<dbReference type="InterPro" id="IPR036322">
    <property type="entry name" value="WD40_repeat_dom_sf"/>
</dbReference>
<dbReference type="EMBL" id="GECZ01027154">
    <property type="protein sequence ID" value="JAS42615.1"/>
    <property type="molecule type" value="Transcribed_RNA"/>
</dbReference>
<evidence type="ECO:0000256" key="3">
    <source>
        <dbReference type="ARBA" id="ARBA00022574"/>
    </source>
</evidence>
<proteinExistence type="inferred from homology"/>
<evidence type="ECO:0000256" key="8">
    <source>
        <dbReference type="ARBA" id="ARBA00023242"/>
    </source>
</evidence>
<evidence type="ECO:0000259" key="11">
    <source>
        <dbReference type="Pfam" id="PF24105"/>
    </source>
</evidence>
<evidence type="ECO:0000256" key="10">
    <source>
        <dbReference type="SAM" id="MobiDB-lite"/>
    </source>
</evidence>
<feature type="non-terminal residue" evidence="12">
    <location>
        <position position="1"/>
    </location>
</feature>
<comment type="similarity">
    <text evidence="2">Belongs to the WD repeat HIR1 family.</text>
</comment>
<feature type="repeat" description="WD" evidence="9">
    <location>
        <begin position="90"/>
        <end position="131"/>
    </location>
</feature>
<dbReference type="SMART" id="SM00320">
    <property type="entry name" value="WD40"/>
    <property type="match status" value="4"/>
</dbReference>
<feature type="repeat" description="WD" evidence="9">
    <location>
        <begin position="30"/>
        <end position="71"/>
    </location>
</feature>
<feature type="region of interest" description="Disordered" evidence="10">
    <location>
        <begin position="472"/>
        <end position="565"/>
    </location>
</feature>
<dbReference type="InterPro" id="IPR001680">
    <property type="entry name" value="WD40_rpt"/>
</dbReference>
<feature type="non-terminal residue" evidence="12">
    <location>
        <position position="565"/>
    </location>
</feature>
<keyword evidence="3 9" id="KW-0853">WD repeat</keyword>
<dbReference type="PROSITE" id="PS00678">
    <property type="entry name" value="WD_REPEATS_1"/>
    <property type="match status" value="1"/>
</dbReference>
<comment type="subcellular location">
    <subcellularLocation>
        <location evidence="1">Nucleus</location>
    </subcellularLocation>
</comment>
<reference evidence="12" key="1">
    <citation type="submission" date="2015-11" db="EMBL/GenBank/DDBJ databases">
        <title>De novo transcriptome assembly of four potential Pierce s Disease insect vectors from Arizona vineyards.</title>
        <authorList>
            <person name="Tassone E.E."/>
        </authorList>
    </citation>
    <scope>NUCLEOTIDE SEQUENCE</scope>
</reference>
<name>A0A1B6EXB9_9HEMI</name>
<dbReference type="PANTHER" id="PTHR15271">
    <property type="entry name" value="CHROMATIN ASSEMBLY FACTOR 1 SUBUNIT B"/>
    <property type="match status" value="1"/>
</dbReference>
<feature type="compositionally biased region" description="Polar residues" evidence="10">
    <location>
        <begin position="518"/>
        <end position="544"/>
    </location>
</feature>
<evidence type="ECO:0000256" key="9">
    <source>
        <dbReference type="PROSITE-ProRule" id="PRU00221"/>
    </source>
</evidence>
<keyword evidence="4" id="KW-0677">Repeat</keyword>
<dbReference type="GO" id="GO:0006334">
    <property type="term" value="P:nucleosome assembly"/>
    <property type="evidence" value="ECO:0007669"/>
    <property type="project" value="TreeGrafter"/>
</dbReference>
<dbReference type="InterPro" id="IPR055410">
    <property type="entry name" value="Beta-prop_CAF1B_HIR1"/>
</dbReference>
<dbReference type="InterPro" id="IPR045145">
    <property type="entry name" value="PTHR15271"/>
</dbReference>
<protein>
    <recommendedName>
        <fullName evidence="11">CAF1B/HIR1 beta-propeller domain-containing protein</fullName>
    </recommendedName>
</protein>
<dbReference type="PROSITE" id="PS50082">
    <property type="entry name" value="WD_REPEATS_2"/>
    <property type="match status" value="3"/>
</dbReference>
<evidence type="ECO:0000256" key="5">
    <source>
        <dbReference type="ARBA" id="ARBA00022763"/>
    </source>
</evidence>
<evidence type="ECO:0000256" key="7">
    <source>
        <dbReference type="ARBA" id="ARBA00023204"/>
    </source>
</evidence>
<dbReference type="GO" id="GO:0006335">
    <property type="term" value="P:DNA replication-dependent chromatin assembly"/>
    <property type="evidence" value="ECO:0007669"/>
    <property type="project" value="InterPro"/>
</dbReference>
<accession>A0A1B6EXB9</accession>
<dbReference type="Pfam" id="PF24105">
    <property type="entry name" value="Beta-prop_CAF1B_HIR1"/>
    <property type="match status" value="1"/>
</dbReference>
<keyword evidence="6" id="KW-0156">Chromatin regulator</keyword>
<gene>
    <name evidence="12" type="ORF">g.12953</name>
</gene>
<dbReference type="SUPFAM" id="SSF50978">
    <property type="entry name" value="WD40 repeat-like"/>
    <property type="match status" value="1"/>
</dbReference>
<dbReference type="InterPro" id="IPR001632">
    <property type="entry name" value="WD40_G-protein_beta-like"/>
</dbReference>
<sequence length="565" mass="61970">ATGGTDSHVLIWLLSVEKGGVASLECAADLSRHSRPVNCVRFSPSGEFLASGDDDSSIIVWKMKTSSDPVEFPSGEEENFKEQWISVKVLRGHLQDVYDLSWSPDSKNLISGSVDNSAILWEVSSGKNLGILGDHKGFVQGVAWDPCGQYVATMSSDRVCRVFNSTTRKVVSRIYKGLLPGVAAESKPTHYFHDDTLKSFFRRLTFTPDGEFLIVPSGVVEEPDKNPKNSTIIFSRHCLNKPALYLPSLSQYTVAVRCCPTLFTLRQMSSPPLFNLPYRVVIAVATQCSVVLYDTQHAAPFAFINNIHYTRLTDLTWSSDGRVLVVSSTDGYCSVITFAENELGTVYTGQKEEEMEVENPAKECSENRDKKIITSEETEKSELADVEKCPKKPSEMIVLDPTEDANICVDMNDKTDGNGSTVSKQNPQLPLPLNNSSKSTIKSVVNDVKEAPMEVDDFQLVYEGTITEPVLESGSTTKAEQKIESKPCETGAKSTSLETEETTAPLIESPEKPGDVASSLQKESTSPKSISTGKTNTTPGNSNKKTPRRVQLITLSSPRSKKLHS</sequence>
<evidence type="ECO:0000256" key="1">
    <source>
        <dbReference type="ARBA" id="ARBA00004123"/>
    </source>
</evidence>
<keyword evidence="7" id="KW-0234">DNA repair</keyword>
<evidence type="ECO:0000313" key="12">
    <source>
        <dbReference type="EMBL" id="JAS42615.1"/>
    </source>
</evidence>
<keyword evidence="5" id="KW-0227">DNA damage</keyword>
<dbReference type="PROSITE" id="PS50294">
    <property type="entry name" value="WD_REPEATS_REGION"/>
    <property type="match status" value="2"/>
</dbReference>
<dbReference type="AlphaFoldDB" id="A0A1B6EXB9"/>